<dbReference type="EMBL" id="DXHP01000002">
    <property type="protein sequence ID" value="HIW05717.1"/>
    <property type="molecule type" value="Genomic_DNA"/>
</dbReference>
<dbReference type="SUPFAM" id="SSF49401">
    <property type="entry name" value="Bacterial adhesins"/>
    <property type="match status" value="1"/>
</dbReference>
<dbReference type="InterPro" id="IPR036937">
    <property type="entry name" value="Adhesion_dom_fimbrial_sf"/>
</dbReference>
<gene>
    <name evidence="7" type="ORF">H9889_00070</name>
</gene>
<feature type="domain" description="Fimbrial-type adhesion" evidence="6">
    <location>
        <begin position="29"/>
        <end position="176"/>
    </location>
</feature>
<keyword evidence="4" id="KW-0281">Fimbrium</keyword>
<evidence type="ECO:0000256" key="4">
    <source>
        <dbReference type="ARBA" id="ARBA00023263"/>
    </source>
</evidence>
<dbReference type="PANTHER" id="PTHR33420">
    <property type="entry name" value="FIMBRIAL SUBUNIT ELFA-RELATED"/>
    <property type="match status" value="1"/>
</dbReference>
<comment type="similarity">
    <text evidence="2">Belongs to the fimbrial protein family.</text>
</comment>
<dbReference type="InterPro" id="IPR000259">
    <property type="entry name" value="Adhesion_dom_fimbrial"/>
</dbReference>
<keyword evidence="3 5" id="KW-0732">Signal</keyword>
<dbReference type="Pfam" id="PF00419">
    <property type="entry name" value="Fimbrial"/>
    <property type="match status" value="1"/>
</dbReference>
<sequence length="177" mass="17832">MKKLTLALAAAMALSSAAYAQSSSATGTIDFSGEVTTAACSVTSDTINLFSHTTRELGADGSGKWGTGNIHFYGCDLDPASSGANTITSVSVEVSPGSASEDSKVWKNLGTAKNVGVEIEMQGQPILPAGNVGTGIVAQLTDAGAKIEVAGRTTKVNGTDATPGTVNAKVNFVATFK</sequence>
<feature type="chain" id="PRO_5038876108" evidence="5">
    <location>
        <begin position="21"/>
        <end position="177"/>
    </location>
</feature>
<dbReference type="InterPro" id="IPR050263">
    <property type="entry name" value="Bact_Fimbrial_Adh_Pro"/>
</dbReference>
<comment type="caution">
    <text evidence="7">The sequence shown here is derived from an EMBL/GenBank/DDBJ whole genome shotgun (WGS) entry which is preliminary data.</text>
</comment>
<evidence type="ECO:0000256" key="3">
    <source>
        <dbReference type="ARBA" id="ARBA00022729"/>
    </source>
</evidence>
<proteinExistence type="inferred from homology"/>
<evidence type="ECO:0000256" key="5">
    <source>
        <dbReference type="SAM" id="SignalP"/>
    </source>
</evidence>
<dbReference type="Proteomes" id="UP000823934">
    <property type="component" value="Unassembled WGS sequence"/>
</dbReference>
<comment type="subcellular location">
    <subcellularLocation>
        <location evidence="1">Fimbrium</location>
    </subcellularLocation>
</comment>
<evidence type="ECO:0000313" key="8">
    <source>
        <dbReference type="Proteomes" id="UP000823934"/>
    </source>
</evidence>
<dbReference type="InterPro" id="IPR008966">
    <property type="entry name" value="Adhesion_dom_sf"/>
</dbReference>
<feature type="signal peptide" evidence="5">
    <location>
        <begin position="1"/>
        <end position="20"/>
    </location>
</feature>
<evidence type="ECO:0000256" key="1">
    <source>
        <dbReference type="ARBA" id="ARBA00004561"/>
    </source>
</evidence>
<evidence type="ECO:0000313" key="7">
    <source>
        <dbReference type="EMBL" id="HIW05717.1"/>
    </source>
</evidence>
<dbReference type="Gene3D" id="2.60.40.1090">
    <property type="entry name" value="Fimbrial-type adhesion domain"/>
    <property type="match status" value="1"/>
</dbReference>
<organism evidence="7 8">
    <name type="scientific">Candidatus Ignatzschineria merdigallinarum</name>
    <dbReference type="NCBI Taxonomy" id="2838621"/>
    <lineage>
        <taxon>Bacteria</taxon>
        <taxon>Pseudomonadati</taxon>
        <taxon>Pseudomonadota</taxon>
        <taxon>Gammaproteobacteria</taxon>
        <taxon>Cardiobacteriales</taxon>
        <taxon>Ignatzschineriaceae</taxon>
        <taxon>Ignatzschineria</taxon>
    </lineage>
</organism>
<protein>
    <submittedName>
        <fullName evidence="7">Fimbrial protein</fullName>
    </submittedName>
</protein>
<name>A0A9D1TTD0_9GAMM</name>
<dbReference type="AlphaFoldDB" id="A0A9D1TTD0"/>
<dbReference type="GO" id="GO:0043709">
    <property type="term" value="P:cell adhesion involved in single-species biofilm formation"/>
    <property type="evidence" value="ECO:0007669"/>
    <property type="project" value="TreeGrafter"/>
</dbReference>
<dbReference type="GO" id="GO:0009289">
    <property type="term" value="C:pilus"/>
    <property type="evidence" value="ECO:0007669"/>
    <property type="project" value="UniProtKB-SubCell"/>
</dbReference>
<reference evidence="7" key="1">
    <citation type="journal article" date="2021" name="PeerJ">
        <title>Extensive microbial diversity within the chicken gut microbiome revealed by metagenomics and culture.</title>
        <authorList>
            <person name="Gilroy R."/>
            <person name="Ravi A."/>
            <person name="Getino M."/>
            <person name="Pursley I."/>
            <person name="Horton D.L."/>
            <person name="Alikhan N.F."/>
            <person name="Baker D."/>
            <person name="Gharbi K."/>
            <person name="Hall N."/>
            <person name="Watson M."/>
            <person name="Adriaenssens E.M."/>
            <person name="Foster-Nyarko E."/>
            <person name="Jarju S."/>
            <person name="Secka A."/>
            <person name="Antonio M."/>
            <person name="Oren A."/>
            <person name="Chaudhuri R.R."/>
            <person name="La Ragione R."/>
            <person name="Hildebrand F."/>
            <person name="Pallen M.J."/>
        </authorList>
    </citation>
    <scope>NUCLEOTIDE SEQUENCE</scope>
    <source>
        <strain evidence="7">CHK160-9182</strain>
    </source>
</reference>
<accession>A0A9D1TTD0</accession>
<reference evidence="7" key="2">
    <citation type="submission" date="2021-04" db="EMBL/GenBank/DDBJ databases">
        <authorList>
            <person name="Gilroy R."/>
        </authorList>
    </citation>
    <scope>NUCLEOTIDE SEQUENCE</scope>
    <source>
        <strain evidence="7">CHK160-9182</strain>
    </source>
</reference>
<evidence type="ECO:0000256" key="2">
    <source>
        <dbReference type="ARBA" id="ARBA00006671"/>
    </source>
</evidence>
<dbReference type="PANTHER" id="PTHR33420:SF3">
    <property type="entry name" value="FIMBRIAL SUBUNIT ELFA"/>
    <property type="match status" value="1"/>
</dbReference>
<evidence type="ECO:0000259" key="6">
    <source>
        <dbReference type="Pfam" id="PF00419"/>
    </source>
</evidence>